<gene>
    <name evidence="2" type="ORF">Airi02_040800</name>
</gene>
<dbReference type="GO" id="GO:0008233">
    <property type="term" value="F:peptidase activity"/>
    <property type="evidence" value="ECO:0007669"/>
    <property type="project" value="InterPro"/>
</dbReference>
<dbReference type="AlphaFoldDB" id="A0A9W6W1P4"/>
<accession>A0A9W6W1P4</accession>
<feature type="transmembrane region" description="Helical" evidence="1">
    <location>
        <begin position="21"/>
        <end position="41"/>
    </location>
</feature>
<keyword evidence="1" id="KW-1133">Transmembrane helix</keyword>
<feature type="transmembrane region" description="Helical" evidence="1">
    <location>
        <begin position="318"/>
        <end position="343"/>
    </location>
</feature>
<proteinExistence type="predicted"/>
<evidence type="ECO:0000313" key="2">
    <source>
        <dbReference type="EMBL" id="GLY86151.1"/>
    </source>
</evidence>
<feature type="transmembrane region" description="Helical" evidence="1">
    <location>
        <begin position="105"/>
        <end position="125"/>
    </location>
</feature>
<feature type="transmembrane region" description="Helical" evidence="1">
    <location>
        <begin position="131"/>
        <end position="148"/>
    </location>
</feature>
<dbReference type="Proteomes" id="UP001165074">
    <property type="component" value="Unassembled WGS sequence"/>
</dbReference>
<feature type="transmembrane region" description="Helical" evidence="1">
    <location>
        <begin position="289"/>
        <end position="311"/>
    </location>
</feature>
<feature type="transmembrane region" description="Helical" evidence="1">
    <location>
        <begin position="363"/>
        <end position="383"/>
    </location>
</feature>
<keyword evidence="3" id="KW-1185">Reference proteome</keyword>
<feature type="transmembrane region" description="Helical" evidence="1">
    <location>
        <begin position="246"/>
        <end position="269"/>
    </location>
</feature>
<reference evidence="2" key="1">
    <citation type="submission" date="2023-03" db="EMBL/GenBank/DDBJ databases">
        <title>Actinoallomurus iriomotensis NBRC 103684.</title>
        <authorList>
            <person name="Ichikawa N."/>
            <person name="Sato H."/>
            <person name="Tonouchi N."/>
        </authorList>
    </citation>
    <scope>NUCLEOTIDE SEQUENCE</scope>
    <source>
        <strain evidence="2">NBRC 103684</strain>
    </source>
</reference>
<keyword evidence="1" id="KW-0812">Transmembrane</keyword>
<dbReference type="Pfam" id="PF13367">
    <property type="entry name" value="PrsW-protease"/>
    <property type="match status" value="1"/>
</dbReference>
<organism evidence="2 3">
    <name type="scientific">Actinoallomurus iriomotensis</name>
    <dbReference type="NCBI Taxonomy" id="478107"/>
    <lineage>
        <taxon>Bacteria</taxon>
        <taxon>Bacillati</taxon>
        <taxon>Actinomycetota</taxon>
        <taxon>Actinomycetes</taxon>
        <taxon>Streptosporangiales</taxon>
        <taxon>Thermomonosporaceae</taxon>
        <taxon>Actinoallomurus</taxon>
    </lineage>
</organism>
<dbReference type="RefSeq" id="WP_285573747.1">
    <property type="nucleotide sequence ID" value="NZ_BSTK01000005.1"/>
</dbReference>
<dbReference type="InterPro" id="IPR026898">
    <property type="entry name" value="PrsW"/>
</dbReference>
<evidence type="ECO:0008006" key="4">
    <source>
        <dbReference type="Google" id="ProtNLM"/>
    </source>
</evidence>
<feature type="transmembrane region" description="Helical" evidence="1">
    <location>
        <begin position="213"/>
        <end position="234"/>
    </location>
</feature>
<sequence length="492" mass="51998">MTGGPTVGGLVQDDALARGRALLIARLMIAVYLVELLLNYLRPHVQANEPTLSIFQKLPGTSGSIGRLLSLPPAIFWTVLAGIVAGAAIQGFAAVRRPEGRRAVVLTWITLALLLGPFTLIPLAVVLAYPFQALVCVPGTAFVLLLLHGGQRFARMPLPVLLVAFGWGALVVFGLGRAYTGLAFGTLNGYLGKPSGSLGSQIKNQYHAIDLMILHLSIVNAFLVAAGVLLLFVLFRHRVTDAVTGLVLGAAAGLGYNLVESVLFIRIYGSLGSFISGATGGFEYYVRQAIGLLGGQAAFGALLGAGLGLAVQSRRHRPLIAVAAVVAAIGASAGTETLAGWFSHGVHDHLATGGPFDTLVVSPFLWLLPQAPFILLAALLLWLGRRTRAAAARTAVTAEASAADSAITPAEAPFLTDPALRLWAVVSTWRSYGQPAALALLRLQSAQLDLAAWRWQRRDSADEPAAREEGDRLRARVLRLKRTPGPQRVVAP</sequence>
<dbReference type="EMBL" id="BSTK01000005">
    <property type="protein sequence ID" value="GLY86151.1"/>
    <property type="molecule type" value="Genomic_DNA"/>
</dbReference>
<keyword evidence="1" id="KW-0472">Membrane</keyword>
<feature type="transmembrane region" description="Helical" evidence="1">
    <location>
        <begin position="74"/>
        <end position="93"/>
    </location>
</feature>
<name>A0A9W6W1P4_9ACTN</name>
<comment type="caution">
    <text evidence="2">The sequence shown here is derived from an EMBL/GenBank/DDBJ whole genome shotgun (WGS) entry which is preliminary data.</text>
</comment>
<protein>
    <recommendedName>
        <fullName evidence="4">PrsW family intramembrane metalloprotease</fullName>
    </recommendedName>
</protein>
<evidence type="ECO:0000256" key="1">
    <source>
        <dbReference type="SAM" id="Phobius"/>
    </source>
</evidence>
<evidence type="ECO:0000313" key="3">
    <source>
        <dbReference type="Proteomes" id="UP001165074"/>
    </source>
</evidence>
<feature type="transmembrane region" description="Helical" evidence="1">
    <location>
        <begin position="160"/>
        <end position="179"/>
    </location>
</feature>